<keyword evidence="2" id="KW-1185">Reference proteome</keyword>
<evidence type="ECO:0000313" key="2">
    <source>
        <dbReference type="Proteomes" id="UP001208570"/>
    </source>
</evidence>
<dbReference type="AlphaFoldDB" id="A0AAD9JQG7"/>
<dbReference type="Proteomes" id="UP001208570">
    <property type="component" value="Unassembled WGS sequence"/>
</dbReference>
<comment type="caution">
    <text evidence="1">The sequence shown here is derived from an EMBL/GenBank/DDBJ whole genome shotgun (WGS) entry which is preliminary data.</text>
</comment>
<accession>A0AAD9JQG7</accession>
<sequence length="75" mass="8777">MAMKEFTPNIFNRLEPYYNTDTPHFLIQTPEQIRHGYVSRQTALDLCDPWVDLQMDIELLPKIDSKIPKTGNAKK</sequence>
<reference evidence="1" key="1">
    <citation type="journal article" date="2023" name="Mol. Biol. Evol.">
        <title>Third-Generation Sequencing Reveals the Adaptive Role of the Epigenome in Three Deep-Sea Polychaetes.</title>
        <authorList>
            <person name="Perez M."/>
            <person name="Aroh O."/>
            <person name="Sun Y."/>
            <person name="Lan Y."/>
            <person name="Juniper S.K."/>
            <person name="Young C.R."/>
            <person name="Angers B."/>
            <person name="Qian P.Y."/>
        </authorList>
    </citation>
    <scope>NUCLEOTIDE SEQUENCE</scope>
    <source>
        <strain evidence="1">P08H-3</strain>
    </source>
</reference>
<name>A0AAD9JQG7_9ANNE</name>
<proteinExistence type="predicted"/>
<protein>
    <submittedName>
        <fullName evidence="1">Uncharacterized protein</fullName>
    </submittedName>
</protein>
<dbReference type="EMBL" id="JAODUP010000206">
    <property type="protein sequence ID" value="KAK2156740.1"/>
    <property type="molecule type" value="Genomic_DNA"/>
</dbReference>
<evidence type="ECO:0000313" key="1">
    <source>
        <dbReference type="EMBL" id="KAK2156740.1"/>
    </source>
</evidence>
<organism evidence="1 2">
    <name type="scientific">Paralvinella palmiformis</name>
    <dbReference type="NCBI Taxonomy" id="53620"/>
    <lineage>
        <taxon>Eukaryota</taxon>
        <taxon>Metazoa</taxon>
        <taxon>Spiralia</taxon>
        <taxon>Lophotrochozoa</taxon>
        <taxon>Annelida</taxon>
        <taxon>Polychaeta</taxon>
        <taxon>Sedentaria</taxon>
        <taxon>Canalipalpata</taxon>
        <taxon>Terebellida</taxon>
        <taxon>Terebelliformia</taxon>
        <taxon>Alvinellidae</taxon>
        <taxon>Paralvinella</taxon>
    </lineage>
</organism>
<gene>
    <name evidence="1" type="ORF">LSH36_206g02062</name>
</gene>